<feature type="signal peptide" evidence="20">
    <location>
        <begin position="1"/>
        <end position="28"/>
    </location>
</feature>
<accession>A0AAY4CAP5</accession>
<feature type="domain" description="Sushi" evidence="23">
    <location>
        <begin position="557"/>
        <end position="616"/>
    </location>
</feature>
<evidence type="ECO:0000259" key="21">
    <source>
        <dbReference type="PROSITE" id="PS50026"/>
    </source>
</evidence>
<dbReference type="SMART" id="SM00032">
    <property type="entry name" value="CCP"/>
    <property type="match status" value="8"/>
</dbReference>
<evidence type="ECO:0000256" key="20">
    <source>
        <dbReference type="SAM" id="SignalP"/>
    </source>
</evidence>
<feature type="disulfide bond" evidence="18">
    <location>
        <begin position="527"/>
        <end position="554"/>
    </location>
</feature>
<reference evidence="24 25" key="1">
    <citation type="submission" date="2020-06" db="EMBL/GenBank/DDBJ databases">
        <authorList>
            <consortium name="Wellcome Sanger Institute Data Sharing"/>
        </authorList>
    </citation>
    <scope>NUCLEOTIDE SEQUENCE [LARGE SCALE GENOMIC DNA]</scope>
</reference>
<feature type="disulfide bond" evidence="18">
    <location>
        <begin position="222"/>
        <end position="249"/>
    </location>
</feature>
<evidence type="ECO:0000256" key="2">
    <source>
        <dbReference type="ARBA" id="ARBA00007360"/>
    </source>
</evidence>
<evidence type="ECO:0008006" key="26">
    <source>
        <dbReference type="Google" id="ProtNLM"/>
    </source>
</evidence>
<dbReference type="Ensembl" id="ENSDCDT00010037469.1">
    <property type="protein sequence ID" value="ENSDCDP00010030142.1"/>
    <property type="gene ID" value="ENSDCDG00010019367.1"/>
</dbReference>
<dbReference type="InterPro" id="IPR035976">
    <property type="entry name" value="Sushi/SCR/CCP_sf"/>
</dbReference>
<feature type="disulfide bond" evidence="18">
    <location>
        <begin position="284"/>
        <end position="311"/>
    </location>
</feature>
<dbReference type="FunFam" id="3.10.100.10:FF:000007">
    <property type="entry name" value="L-selectin"/>
    <property type="match status" value="1"/>
</dbReference>
<dbReference type="GeneTree" id="ENSGT00940000164633"/>
<evidence type="ECO:0000256" key="4">
    <source>
        <dbReference type="ARBA" id="ARBA00022536"/>
    </source>
</evidence>
<dbReference type="InterPro" id="IPR000436">
    <property type="entry name" value="Sushi_SCR_CCP_dom"/>
</dbReference>
<evidence type="ECO:0000256" key="14">
    <source>
        <dbReference type="ARBA" id="ARBA00023136"/>
    </source>
</evidence>
<keyword evidence="12" id="KW-0130">Cell adhesion</keyword>
<keyword evidence="3" id="KW-1003">Cell membrane</keyword>
<reference evidence="24" key="3">
    <citation type="submission" date="2025-09" db="UniProtKB">
        <authorList>
            <consortium name="Ensembl"/>
        </authorList>
    </citation>
    <scope>IDENTIFICATION</scope>
</reference>
<dbReference type="SUPFAM" id="SSF57535">
    <property type="entry name" value="Complement control module/SCR domain"/>
    <property type="match status" value="8"/>
</dbReference>
<dbReference type="PROSITE" id="PS50923">
    <property type="entry name" value="SUSHI"/>
    <property type="match status" value="8"/>
</dbReference>
<feature type="domain" description="Sushi" evidence="23">
    <location>
        <begin position="617"/>
        <end position="678"/>
    </location>
</feature>
<dbReference type="PANTHER" id="PTHR19325">
    <property type="entry name" value="COMPLEMENT COMPONENT-RELATED SUSHI DOMAIN-CONTAINING"/>
    <property type="match status" value="1"/>
</dbReference>
<keyword evidence="11" id="KW-0106">Calcium</keyword>
<dbReference type="Proteomes" id="UP000694580">
    <property type="component" value="Chromosome 19"/>
</dbReference>
<evidence type="ECO:0000256" key="9">
    <source>
        <dbReference type="ARBA" id="ARBA00022734"/>
    </source>
</evidence>
<evidence type="ECO:0000259" key="22">
    <source>
        <dbReference type="PROSITE" id="PS50041"/>
    </source>
</evidence>
<name>A0AAY4CAP5_9TELE</name>
<feature type="domain" description="Sushi" evidence="23">
    <location>
        <begin position="375"/>
        <end position="435"/>
    </location>
</feature>
<dbReference type="InterPro" id="IPR050350">
    <property type="entry name" value="Compl-Cell_Adhes-Reg"/>
</dbReference>
<dbReference type="Pfam" id="PF00084">
    <property type="entry name" value="Sushi"/>
    <property type="match status" value="8"/>
</dbReference>
<evidence type="ECO:0000256" key="6">
    <source>
        <dbReference type="ARBA" id="ARBA00022692"/>
    </source>
</evidence>
<dbReference type="InterPro" id="IPR000742">
    <property type="entry name" value="EGF"/>
</dbReference>
<dbReference type="SMART" id="SM00034">
    <property type="entry name" value="CLECT"/>
    <property type="match status" value="1"/>
</dbReference>
<comment type="caution">
    <text evidence="17">Lacks conserved residue(s) required for the propagation of feature annotation.</text>
</comment>
<evidence type="ECO:0000256" key="7">
    <source>
        <dbReference type="ARBA" id="ARBA00022723"/>
    </source>
</evidence>
<dbReference type="GO" id="GO:0007155">
    <property type="term" value="P:cell adhesion"/>
    <property type="evidence" value="ECO:0007669"/>
    <property type="project" value="UniProtKB-KW"/>
</dbReference>
<evidence type="ECO:0000256" key="12">
    <source>
        <dbReference type="ARBA" id="ARBA00022889"/>
    </source>
</evidence>
<evidence type="ECO:0000256" key="13">
    <source>
        <dbReference type="ARBA" id="ARBA00022989"/>
    </source>
</evidence>
<feature type="domain" description="Sushi" evidence="23">
    <location>
        <begin position="436"/>
        <end position="495"/>
    </location>
</feature>
<dbReference type="PRINTS" id="PR00343">
    <property type="entry name" value="SELECTIN"/>
</dbReference>
<feature type="disulfide bond" evidence="18">
    <location>
        <begin position="345"/>
        <end position="372"/>
    </location>
</feature>
<keyword evidence="5 18" id="KW-0768">Sushi</keyword>
<keyword evidence="16" id="KW-0325">Glycoprotein</keyword>
<dbReference type="InterPro" id="IPR001304">
    <property type="entry name" value="C-type_lectin-like"/>
</dbReference>
<evidence type="ECO:0000256" key="11">
    <source>
        <dbReference type="ARBA" id="ARBA00022837"/>
    </source>
</evidence>
<dbReference type="GeneID" id="114769582"/>
<feature type="domain" description="EGF-like" evidence="21">
    <location>
        <begin position="149"/>
        <end position="185"/>
    </location>
</feature>
<dbReference type="Pfam" id="PF00008">
    <property type="entry name" value="EGF"/>
    <property type="match status" value="1"/>
</dbReference>
<evidence type="ECO:0000313" key="25">
    <source>
        <dbReference type="Proteomes" id="UP000694580"/>
    </source>
</evidence>
<evidence type="ECO:0000256" key="1">
    <source>
        <dbReference type="ARBA" id="ARBA00004251"/>
    </source>
</evidence>
<dbReference type="SUPFAM" id="SSF56436">
    <property type="entry name" value="C-type lectin-like"/>
    <property type="match status" value="1"/>
</dbReference>
<feature type="domain" description="Sushi" evidence="23">
    <location>
        <begin position="314"/>
        <end position="374"/>
    </location>
</feature>
<keyword evidence="13 19" id="KW-1133">Transmembrane helix</keyword>
<keyword evidence="15 17" id="KW-1015">Disulfide bond</keyword>
<evidence type="ECO:0000313" key="24">
    <source>
        <dbReference type="Ensembl" id="ENSDCDP00010030142.1"/>
    </source>
</evidence>
<feature type="disulfide bond" evidence="18">
    <location>
        <begin position="406"/>
        <end position="433"/>
    </location>
</feature>
<dbReference type="CDD" id="cd00054">
    <property type="entry name" value="EGF_CA"/>
    <property type="match status" value="1"/>
</dbReference>
<feature type="disulfide bond" evidence="18">
    <location>
        <begin position="316"/>
        <end position="359"/>
    </location>
</feature>
<comment type="similarity">
    <text evidence="2">Belongs to the selectin/LECAM family.</text>
</comment>
<dbReference type="InterPro" id="IPR033991">
    <property type="entry name" value="Selectin_CTLD"/>
</dbReference>
<feature type="disulfide bond" evidence="18">
    <location>
        <begin position="498"/>
        <end position="541"/>
    </location>
</feature>
<dbReference type="Gene3D" id="3.10.100.10">
    <property type="entry name" value="Mannose-Binding Protein A, subunit A"/>
    <property type="match status" value="1"/>
</dbReference>
<dbReference type="PROSITE" id="PS50041">
    <property type="entry name" value="C_TYPE_LECTIN_2"/>
    <property type="match status" value="1"/>
</dbReference>
<feature type="disulfide bond" evidence="17">
    <location>
        <begin position="175"/>
        <end position="184"/>
    </location>
</feature>
<dbReference type="PROSITE" id="PS50026">
    <property type="entry name" value="EGF_3"/>
    <property type="match status" value="1"/>
</dbReference>
<dbReference type="InterPro" id="IPR016186">
    <property type="entry name" value="C-type_lectin-like/link_sf"/>
</dbReference>
<dbReference type="RefSeq" id="XP_028818572.1">
    <property type="nucleotide sequence ID" value="XM_028962739.1"/>
</dbReference>
<dbReference type="PROSITE" id="PS01186">
    <property type="entry name" value="EGF_2"/>
    <property type="match status" value="1"/>
</dbReference>
<feature type="domain" description="Sushi" evidence="23">
    <location>
        <begin position="252"/>
        <end position="313"/>
    </location>
</feature>
<dbReference type="GO" id="GO:0030246">
    <property type="term" value="F:carbohydrate binding"/>
    <property type="evidence" value="ECO:0007669"/>
    <property type="project" value="UniProtKB-KW"/>
</dbReference>
<keyword evidence="6 19" id="KW-0812">Transmembrane</keyword>
<dbReference type="GO" id="GO:0005886">
    <property type="term" value="C:plasma membrane"/>
    <property type="evidence" value="ECO:0007669"/>
    <property type="project" value="UniProtKB-SubCell"/>
</dbReference>
<feature type="domain" description="C-type lectin" evidence="22">
    <location>
        <begin position="26"/>
        <end position="149"/>
    </location>
</feature>
<dbReference type="InterPro" id="IPR016187">
    <property type="entry name" value="CTDL_fold"/>
</dbReference>
<dbReference type="AlphaFoldDB" id="A0AAY4CAP5"/>
<dbReference type="InterPro" id="IPR002396">
    <property type="entry name" value="Selectin_superfamily"/>
</dbReference>
<evidence type="ECO:0000256" key="17">
    <source>
        <dbReference type="PROSITE-ProRule" id="PRU00076"/>
    </source>
</evidence>
<dbReference type="PROSITE" id="PS00022">
    <property type="entry name" value="EGF_1"/>
    <property type="match status" value="1"/>
</dbReference>
<comment type="subcellular location">
    <subcellularLocation>
        <location evidence="1">Cell membrane</location>
        <topology evidence="1">Single-pass type I membrane protein</topology>
    </subcellularLocation>
</comment>
<protein>
    <recommendedName>
        <fullName evidence="26">Selectin E</fullName>
    </recommendedName>
</protein>
<gene>
    <name evidence="24" type="primary">SELE</name>
</gene>
<dbReference type="InterPro" id="IPR018378">
    <property type="entry name" value="C-type_lectin_CS"/>
</dbReference>
<organism evidence="24 25">
    <name type="scientific">Denticeps clupeoides</name>
    <name type="common">denticle herring</name>
    <dbReference type="NCBI Taxonomy" id="299321"/>
    <lineage>
        <taxon>Eukaryota</taxon>
        <taxon>Metazoa</taxon>
        <taxon>Chordata</taxon>
        <taxon>Craniata</taxon>
        <taxon>Vertebrata</taxon>
        <taxon>Euteleostomi</taxon>
        <taxon>Actinopterygii</taxon>
        <taxon>Neopterygii</taxon>
        <taxon>Teleostei</taxon>
        <taxon>Clupei</taxon>
        <taxon>Clupeiformes</taxon>
        <taxon>Denticipitoidei</taxon>
        <taxon>Denticipitidae</taxon>
        <taxon>Denticeps</taxon>
    </lineage>
</organism>
<evidence type="ECO:0000256" key="8">
    <source>
        <dbReference type="ARBA" id="ARBA00022729"/>
    </source>
</evidence>
<feature type="domain" description="Sushi" evidence="23">
    <location>
        <begin position="188"/>
        <end position="251"/>
    </location>
</feature>
<keyword evidence="8 20" id="KW-0732">Signal</keyword>
<dbReference type="GO" id="GO:0046872">
    <property type="term" value="F:metal ion binding"/>
    <property type="evidence" value="ECO:0007669"/>
    <property type="project" value="UniProtKB-KW"/>
</dbReference>
<feature type="chain" id="PRO_5044305693" description="Selectin E" evidence="20">
    <location>
        <begin position="29"/>
        <end position="741"/>
    </location>
</feature>
<evidence type="ECO:0000259" key="23">
    <source>
        <dbReference type="PROSITE" id="PS50923"/>
    </source>
</evidence>
<proteinExistence type="inferred from homology"/>
<evidence type="ECO:0000256" key="19">
    <source>
        <dbReference type="SAM" id="Phobius"/>
    </source>
</evidence>
<dbReference type="PROSITE" id="PS00615">
    <property type="entry name" value="C_TYPE_LECTIN_1"/>
    <property type="match status" value="1"/>
</dbReference>
<dbReference type="Pfam" id="PF00059">
    <property type="entry name" value="Lectin_C"/>
    <property type="match status" value="1"/>
</dbReference>
<keyword evidence="14 19" id="KW-0472">Membrane</keyword>
<sequence>MSCGSMDSRCLVFGIFFTIFALQTEVKGWSYHYSDDRMDWESARAWCKSSFTDMVAIQNKEEINHLNTILPKKDGYFWIGIRKITGQWTWVGTNKTLTAEASNWATGEPNNVRSRNDKEDCVEIYIKRTVDEGKWNDISCMKQKTALCYTASCQVDSCSGHGQCVETINNHSCECFEGFYGEGCQHAVRCNEHEAGAPEHGSSKCSHPNGDFSYNSGCRYSCEEGYVVRGSETLTCTASAAWSGLPPACEVVRCPALSEPDKGSVSCSSPLGDSAFLSTCQFTCVDGYVLTGSSTLSCGPAGQWNGAPPHCEAVRCPVLQTPHSASLFCTGDSEFSFGSSCSYTCNDGFRLKGAALVHCLAHGQWSDEPPQCEVVTCPRPESAHLTSQCSESSSELSISTSCTFTCNAGFVMQGEPRAVCTSTGEWSTGPPACIDAQCPLLEAPESGRVACSNHDKGSVCTFSCNEGFDLQGAQTAKCTENAEWEVEGDTPTCTVVTCPRPESPHLTSQCTDSSSELSISTSCTFTCNAGFVLQGEPRAVCTSTGEWSSGPPACIDAQCPLLAAPESGRVVCSNYDKGSVCTFSCNEGFDLKGAQMAKCTENAEWEVEGDTPTCTEVTCPRLETLVNGFLSCSPSGNAHTFGSSCTFHCDSGYVLHGHDTVTCNHHGNWTAGQPKCQASENFISPTAIGVTAGGATALSGLSLVAWLLKRLRQKGKMFDLNSNSDIEIPPQVYRNSTNSLI</sequence>
<dbReference type="PANTHER" id="PTHR19325:SF560">
    <property type="entry name" value="SUSHI, VON WILLEBRAND FACTOR TYPE A, EGF AND PENTRAXIN DOMAIN-CONTAINING PROTEIN 1"/>
    <property type="match status" value="1"/>
</dbReference>
<feature type="transmembrane region" description="Helical" evidence="19">
    <location>
        <begin position="682"/>
        <end position="708"/>
    </location>
</feature>
<evidence type="ECO:0000256" key="5">
    <source>
        <dbReference type="ARBA" id="ARBA00022659"/>
    </source>
</evidence>
<evidence type="ECO:0000256" key="16">
    <source>
        <dbReference type="ARBA" id="ARBA00023180"/>
    </source>
</evidence>
<dbReference type="CDD" id="cd03592">
    <property type="entry name" value="CLECT_selectins_like"/>
    <property type="match status" value="1"/>
</dbReference>
<keyword evidence="25" id="KW-1185">Reference proteome</keyword>
<reference evidence="24" key="2">
    <citation type="submission" date="2025-08" db="UniProtKB">
        <authorList>
            <consortium name="Ensembl"/>
        </authorList>
    </citation>
    <scope>IDENTIFICATION</scope>
</reference>
<feature type="disulfide bond" evidence="18">
    <location>
        <begin position="377"/>
        <end position="420"/>
    </location>
</feature>
<evidence type="ECO:0000256" key="15">
    <source>
        <dbReference type="ARBA" id="ARBA00023157"/>
    </source>
</evidence>
<dbReference type="CDD" id="cd00033">
    <property type="entry name" value="CCP"/>
    <property type="match status" value="8"/>
</dbReference>
<evidence type="ECO:0000256" key="18">
    <source>
        <dbReference type="PROSITE-ProRule" id="PRU00302"/>
    </source>
</evidence>
<dbReference type="FunFam" id="2.10.70.10:FF:000001">
    <property type="entry name" value="Selectin P"/>
    <property type="match status" value="3"/>
</dbReference>
<keyword evidence="4 17" id="KW-0245">EGF-like domain</keyword>
<evidence type="ECO:0000256" key="3">
    <source>
        <dbReference type="ARBA" id="ARBA00022475"/>
    </source>
</evidence>
<keyword evidence="9" id="KW-0430">Lectin</keyword>
<keyword evidence="10" id="KW-0677">Repeat</keyword>
<keyword evidence="7" id="KW-0479">Metal-binding</keyword>
<dbReference type="Gene3D" id="2.10.70.10">
    <property type="entry name" value="Complement Module, domain 1"/>
    <property type="match status" value="8"/>
</dbReference>
<feature type="domain" description="Sushi" evidence="23">
    <location>
        <begin position="496"/>
        <end position="556"/>
    </location>
</feature>
<evidence type="ECO:0000256" key="10">
    <source>
        <dbReference type="ARBA" id="ARBA00022737"/>
    </source>
</evidence>
<feature type="disulfide bond" evidence="18">
    <location>
        <begin position="649"/>
        <end position="676"/>
    </location>
</feature>